<evidence type="ECO:0000313" key="3">
    <source>
        <dbReference type="Proteomes" id="UP000034392"/>
    </source>
</evidence>
<protein>
    <submittedName>
        <fullName evidence="2">Uncharacterized protein</fullName>
    </submittedName>
</protein>
<dbReference type="Proteomes" id="UP000034392">
    <property type="component" value="Chromosome"/>
</dbReference>
<organism evidence="2 3">
    <name type="scientific">Croceibacterium atlanticum</name>
    <dbReference type="NCBI Taxonomy" id="1267766"/>
    <lineage>
        <taxon>Bacteria</taxon>
        <taxon>Pseudomonadati</taxon>
        <taxon>Pseudomonadota</taxon>
        <taxon>Alphaproteobacteria</taxon>
        <taxon>Sphingomonadales</taxon>
        <taxon>Erythrobacteraceae</taxon>
        <taxon>Croceibacterium</taxon>
    </lineage>
</organism>
<dbReference type="PATRIC" id="fig|1267766.3.peg.3212"/>
<keyword evidence="3" id="KW-1185">Reference proteome</keyword>
<feature type="compositionally biased region" description="Polar residues" evidence="1">
    <location>
        <begin position="165"/>
        <end position="175"/>
    </location>
</feature>
<accession>A0A0F7KY64</accession>
<evidence type="ECO:0000313" key="2">
    <source>
        <dbReference type="EMBL" id="AKH44186.1"/>
    </source>
</evidence>
<proteinExistence type="predicted"/>
<gene>
    <name evidence="2" type="ORF">WYH_03167</name>
</gene>
<evidence type="ECO:0000256" key="1">
    <source>
        <dbReference type="SAM" id="MobiDB-lite"/>
    </source>
</evidence>
<dbReference type="KEGG" id="aay:WYH_03167"/>
<dbReference type="EMBL" id="CP011452">
    <property type="protein sequence ID" value="AKH44186.1"/>
    <property type="molecule type" value="Genomic_DNA"/>
</dbReference>
<dbReference type="RefSeq" id="WP_053833634.1">
    <property type="nucleotide sequence ID" value="NZ_CP011452.2"/>
</dbReference>
<dbReference type="STRING" id="1267766.WYH_03167"/>
<feature type="region of interest" description="Disordered" evidence="1">
    <location>
        <begin position="149"/>
        <end position="175"/>
    </location>
</feature>
<dbReference type="AlphaFoldDB" id="A0A0F7KY64"/>
<sequence length="175" mass="18252">MISRGAGASWQTVIADLALILFMISVSAIGDGDGEDEGQAAPQETVLANPLPAEGEPIGIYRAGPDALPIADWLEQMQADPRQRLTIMARYPNGASVEAAGAALALAEEAGERAGRTRILLEPGEQAELLAVLAYDDTQAGWHEDCTVPGKGGDGATMQGDRPCVSSSSQRAPLR</sequence>
<reference evidence="2" key="1">
    <citation type="submission" date="2015-05" db="EMBL/GenBank/DDBJ databases">
        <title>The complete genome of Altererythrobacter atlanticus strain 26DY36.</title>
        <authorList>
            <person name="Wu Y.-H."/>
            <person name="Cheng H."/>
            <person name="Wu X.-W."/>
        </authorList>
    </citation>
    <scope>NUCLEOTIDE SEQUENCE [LARGE SCALE GENOMIC DNA]</scope>
    <source>
        <strain evidence="2">26DY36</strain>
    </source>
</reference>
<name>A0A0F7KY64_9SPHN</name>
<dbReference type="OrthoDB" id="7411269at2"/>